<gene>
    <name evidence="3" type="ORF">VMF7928_00143</name>
</gene>
<accession>A0ABM8ZYP6</accession>
<reference evidence="3" key="1">
    <citation type="submission" date="2021-11" db="EMBL/GenBank/DDBJ databases">
        <authorList>
            <person name="Rodrigo-Torres L."/>
            <person name="Arahal R. D."/>
            <person name="Lucena T."/>
        </authorList>
    </citation>
    <scope>NUCLEOTIDE SEQUENCE</scope>
    <source>
        <strain evidence="3">CECT 7928</strain>
    </source>
</reference>
<keyword evidence="4" id="KW-1185">Reference proteome</keyword>
<feature type="region of interest" description="Disordered" evidence="1">
    <location>
        <begin position="76"/>
        <end position="104"/>
    </location>
</feature>
<feature type="compositionally biased region" description="Low complexity" evidence="1">
    <location>
        <begin position="88"/>
        <end position="103"/>
    </location>
</feature>
<evidence type="ECO:0000256" key="2">
    <source>
        <dbReference type="SAM" id="Phobius"/>
    </source>
</evidence>
<dbReference type="Proteomes" id="UP000838748">
    <property type="component" value="Unassembled WGS sequence"/>
</dbReference>
<evidence type="ECO:0000313" key="3">
    <source>
        <dbReference type="EMBL" id="CAH0536047.1"/>
    </source>
</evidence>
<dbReference type="EMBL" id="CAKLDM010000001">
    <property type="protein sequence ID" value="CAH0536047.1"/>
    <property type="molecule type" value="Genomic_DNA"/>
</dbReference>
<organism evidence="3 4">
    <name type="scientific">Vibrio marisflavi CECT 7928</name>
    <dbReference type="NCBI Taxonomy" id="634439"/>
    <lineage>
        <taxon>Bacteria</taxon>
        <taxon>Pseudomonadati</taxon>
        <taxon>Pseudomonadota</taxon>
        <taxon>Gammaproteobacteria</taxon>
        <taxon>Vibrionales</taxon>
        <taxon>Vibrionaceae</taxon>
        <taxon>Vibrio</taxon>
    </lineage>
</organism>
<name>A0ABM8ZYP6_9VIBR</name>
<feature type="transmembrane region" description="Helical" evidence="2">
    <location>
        <begin position="227"/>
        <end position="250"/>
    </location>
</feature>
<protein>
    <submittedName>
        <fullName evidence="3">Uncharacterized protein</fullName>
    </submittedName>
</protein>
<keyword evidence="2" id="KW-1133">Transmembrane helix</keyword>
<keyword evidence="2" id="KW-0472">Membrane</keyword>
<sequence>MPTQSSIELSNFTPEYSRRRKHAMFEEDLDLFQDLNPMYAEILNVFSKTKVERSISTLLTLASDGKSAVDQVKDSVKTTSKYAKSRSGRSSSDSQDKASQQMSGQVIANLKQHAKLKDKSSKSNLSAVLSTQLAHKQAELYNLVPHIITKIIKELNPATKEIKAAVSAAKTALKAALAASSTSNLSKVASSRTASDVIERIRSEIKSVAIKQTALLTLNGGLIALKVASLGVGTVVTTIVNAVIAVFNFLKGIYDRWVMELKYICFQEECRNLAMKASTLTNNWFETWFATQLEEIPILASYIVCIPEFGSFPDFIKITDLTPPPKTLSIRVSRCFKRKYHNLCKSGTFDSYAAAHEKSVFRAYEKLQEYAKGFISDGTIKLDSTDPKIVRYLNAAKGKRNYIPGCNATIVKEHMIKNRQSKLGKHAGYVVGRVEAYKYTGEL</sequence>
<dbReference type="RefSeq" id="WP_237359556.1">
    <property type="nucleotide sequence ID" value="NZ_CAKLDM010000001.1"/>
</dbReference>
<evidence type="ECO:0000313" key="4">
    <source>
        <dbReference type="Proteomes" id="UP000838748"/>
    </source>
</evidence>
<keyword evidence="2" id="KW-0812">Transmembrane</keyword>
<proteinExistence type="predicted"/>
<evidence type="ECO:0000256" key="1">
    <source>
        <dbReference type="SAM" id="MobiDB-lite"/>
    </source>
</evidence>
<comment type="caution">
    <text evidence="3">The sequence shown here is derived from an EMBL/GenBank/DDBJ whole genome shotgun (WGS) entry which is preliminary data.</text>
</comment>